<feature type="compositionally biased region" description="Basic and acidic residues" evidence="2">
    <location>
        <begin position="710"/>
        <end position="721"/>
    </location>
</feature>
<feature type="domain" description="SWIM-type" evidence="3">
    <location>
        <begin position="566"/>
        <end position="602"/>
    </location>
</feature>
<dbReference type="Proteomes" id="UP001652660">
    <property type="component" value="Chromosome 2c"/>
</dbReference>
<evidence type="ECO:0000259" key="3">
    <source>
        <dbReference type="PROSITE" id="PS50966"/>
    </source>
</evidence>
<dbReference type="PANTHER" id="PTHR47718">
    <property type="entry name" value="OS01G0519700 PROTEIN"/>
    <property type="match status" value="1"/>
</dbReference>
<accession>A0ABM4WM16</accession>
<protein>
    <submittedName>
        <fullName evidence="5">Protein FAR1-RELATED SEQUENCE 5-like</fullName>
    </submittedName>
</protein>
<keyword evidence="4" id="KW-1185">Reference proteome</keyword>
<keyword evidence="1" id="KW-0479">Metal-binding</keyword>
<evidence type="ECO:0000256" key="2">
    <source>
        <dbReference type="SAM" id="MobiDB-lite"/>
    </source>
</evidence>
<feature type="region of interest" description="Disordered" evidence="2">
    <location>
        <begin position="683"/>
        <end position="729"/>
    </location>
</feature>
<evidence type="ECO:0000256" key="1">
    <source>
        <dbReference type="PROSITE-ProRule" id="PRU00325"/>
    </source>
</evidence>
<dbReference type="InterPro" id="IPR004330">
    <property type="entry name" value="FAR1_DNA_bnd_dom"/>
</dbReference>
<sequence>MQSANDPNGKRPVQDSWKDLTMWDAIDEFEISKTEEGTQAMSVRGQLHEGVQDFNYEDLDERDVMSMKFNTENEAEAFYVMLGRATGFSVRKSYKLKDPETGRVRYRQWVCSRHGLRDEKHIQREDRQREPKAVTRVDCKACFKVRLSVEEDKYLVSNIVMRHNHKLASPTSTKFLKSHRHISEADYAQAHVLRRVGMKTSQIMKLFVLQCGGYNNVPFTIKDLYNKMNSERMEEIADGDAEGAFAYLFGKKDVDPNLYFNFTVDSAGRLSRLFWSDSRSREDYRCFGDVLVFDSTYNTNKYLHPLVVMCGINNHFSTSIFACSTVREEDEGAYEWVLNTFLEAMDGKKPISVVTDGAPQMRKAIKKCLPNTKHRLCCWHLNQNLNSHVSNEDFRAGFKDCMYNNCSIDKFEAKWAKLVCSFNMENNDWVNQVYRKRKRWALAYLRGYFFGGMRSTQRCERMHAMLKIYLHRELRLFETLRAFDLANAWLRHEEARMNVETEHTSLLPATETHYLEQHAAEVFTRRIFLKVRAEMRSQGLYFRYNAMDDGVQCIHFISHSYSNKEWRVLYNRTSGIMSCSCLQMETVGLPCSHMFRIMVIEGMKKIPPNCIMQRWTRDARRGRSGSLRERSEVTNVNEMARYARLSSGCNTMCYYGAKTTTGYTRLLNVIDIQTAEMKTLSLEESTATGSSSQAHRKGDASGKVGIGDPHANRPRGDQRTKGKERHIRNKCGNCGGREGHNKRTCPLHIENPNDDLSHALGMSPDIFEGNTSAAWVRGGMNMHFNSDNDWDQLDHQLHDVGVKQGLEPIHGFQQSVDTTNYTWLNNGNLSNYQPVDDEVEEDIDLNREIMYPAW</sequence>
<keyword evidence="1" id="KW-0863">Zinc-finger</keyword>
<dbReference type="Pfam" id="PF10551">
    <property type="entry name" value="MULE"/>
    <property type="match status" value="1"/>
</dbReference>
<dbReference type="GeneID" id="140035490"/>
<dbReference type="PROSITE" id="PS50966">
    <property type="entry name" value="ZF_SWIM"/>
    <property type="match status" value="1"/>
</dbReference>
<gene>
    <name evidence="5" type="primary">LOC140035490</name>
</gene>
<dbReference type="RefSeq" id="XP_071932834.1">
    <property type="nucleotide sequence ID" value="XM_072076733.1"/>
</dbReference>
<reference evidence="5" key="1">
    <citation type="submission" date="2025-08" db="UniProtKB">
        <authorList>
            <consortium name="RefSeq"/>
        </authorList>
    </citation>
    <scope>IDENTIFICATION</scope>
    <source>
        <tissue evidence="5">Leaves</tissue>
    </source>
</reference>
<evidence type="ECO:0000313" key="5">
    <source>
        <dbReference type="RefSeq" id="XP_071932834.1"/>
    </source>
</evidence>
<proteinExistence type="predicted"/>
<feature type="compositionally biased region" description="Polar residues" evidence="2">
    <location>
        <begin position="683"/>
        <end position="693"/>
    </location>
</feature>
<keyword evidence="1" id="KW-0862">Zinc</keyword>
<organism evidence="4 5">
    <name type="scientific">Coffea arabica</name>
    <name type="common">Arabian coffee</name>
    <dbReference type="NCBI Taxonomy" id="13443"/>
    <lineage>
        <taxon>Eukaryota</taxon>
        <taxon>Viridiplantae</taxon>
        <taxon>Streptophyta</taxon>
        <taxon>Embryophyta</taxon>
        <taxon>Tracheophyta</taxon>
        <taxon>Spermatophyta</taxon>
        <taxon>Magnoliopsida</taxon>
        <taxon>eudicotyledons</taxon>
        <taxon>Gunneridae</taxon>
        <taxon>Pentapetalae</taxon>
        <taxon>asterids</taxon>
        <taxon>lamiids</taxon>
        <taxon>Gentianales</taxon>
        <taxon>Rubiaceae</taxon>
        <taxon>Ixoroideae</taxon>
        <taxon>Gardenieae complex</taxon>
        <taxon>Bertiereae - Coffeeae clade</taxon>
        <taxon>Coffeeae</taxon>
        <taxon>Coffea</taxon>
    </lineage>
</organism>
<dbReference type="InterPro" id="IPR018289">
    <property type="entry name" value="MULE_transposase_dom"/>
</dbReference>
<dbReference type="Pfam" id="PF03101">
    <property type="entry name" value="FAR1"/>
    <property type="match status" value="1"/>
</dbReference>
<evidence type="ECO:0000313" key="4">
    <source>
        <dbReference type="Proteomes" id="UP001652660"/>
    </source>
</evidence>
<name>A0ABM4WM16_COFAR</name>
<dbReference type="PANTHER" id="PTHR47718:SF15">
    <property type="entry name" value="PROTEIN FAR1-RELATED SEQUENCE 5-LIKE"/>
    <property type="match status" value="1"/>
</dbReference>
<dbReference type="InterPro" id="IPR007527">
    <property type="entry name" value="Znf_SWIM"/>
</dbReference>